<feature type="region of interest" description="Disordered" evidence="1">
    <location>
        <begin position="128"/>
        <end position="234"/>
    </location>
</feature>
<evidence type="ECO:0000313" key="3">
    <source>
        <dbReference type="Proteomes" id="UP000620124"/>
    </source>
</evidence>
<keyword evidence="3" id="KW-1185">Reference proteome</keyword>
<gene>
    <name evidence="2" type="ORF">MVEN_00181700</name>
</gene>
<comment type="caution">
    <text evidence="2">The sequence shown here is derived from an EMBL/GenBank/DDBJ whole genome shotgun (WGS) entry which is preliminary data.</text>
</comment>
<dbReference type="Proteomes" id="UP000620124">
    <property type="component" value="Unassembled WGS sequence"/>
</dbReference>
<organism evidence="2 3">
    <name type="scientific">Mycena venus</name>
    <dbReference type="NCBI Taxonomy" id="2733690"/>
    <lineage>
        <taxon>Eukaryota</taxon>
        <taxon>Fungi</taxon>
        <taxon>Dikarya</taxon>
        <taxon>Basidiomycota</taxon>
        <taxon>Agaricomycotina</taxon>
        <taxon>Agaricomycetes</taxon>
        <taxon>Agaricomycetidae</taxon>
        <taxon>Agaricales</taxon>
        <taxon>Marasmiineae</taxon>
        <taxon>Mycenaceae</taxon>
        <taxon>Mycena</taxon>
    </lineage>
</organism>
<evidence type="ECO:0000256" key="1">
    <source>
        <dbReference type="SAM" id="MobiDB-lite"/>
    </source>
</evidence>
<evidence type="ECO:0000313" key="2">
    <source>
        <dbReference type="EMBL" id="KAF7368581.1"/>
    </source>
</evidence>
<feature type="compositionally biased region" description="Low complexity" evidence="1">
    <location>
        <begin position="128"/>
        <end position="138"/>
    </location>
</feature>
<proteinExistence type="predicted"/>
<feature type="compositionally biased region" description="Polar residues" evidence="1">
    <location>
        <begin position="147"/>
        <end position="158"/>
    </location>
</feature>
<name>A0A8H6Z1C3_9AGAR</name>
<protein>
    <submittedName>
        <fullName evidence="2">Uncharacterized protein</fullName>
    </submittedName>
</protein>
<reference evidence="2" key="1">
    <citation type="submission" date="2020-05" db="EMBL/GenBank/DDBJ databases">
        <title>Mycena genomes resolve the evolution of fungal bioluminescence.</title>
        <authorList>
            <person name="Tsai I.J."/>
        </authorList>
    </citation>
    <scope>NUCLEOTIDE SEQUENCE</scope>
    <source>
        <strain evidence="2">CCC161011</strain>
    </source>
</reference>
<dbReference type="AlphaFoldDB" id="A0A8H6Z1C3"/>
<sequence length="256" mass="26555">MHLSSCIGVVVVLAAFIGALPIPSHYRFRQAVPPVLPFYGRNVLEILTHKSLEAASIHQFTRPDGTNACIDGALSWINLDLAINSSSSAPTATNDLDLPLLDACIDEIIDWAVERLVGSSNTTVSAAAPGGAFPGPSGTAQPPAVSPMTSAPSRQPSTDSDDLLSDPVLAGEHLGKGNVGPPARHCPPNAQITALPAIALFRPPPPKEGGRGSVQQKPAPPAPPREPALVDDSAGSFVDGSFELFCITPIHPLTPL</sequence>
<dbReference type="EMBL" id="JACAZI010000002">
    <property type="protein sequence ID" value="KAF7368581.1"/>
    <property type="molecule type" value="Genomic_DNA"/>
</dbReference>
<accession>A0A8H6Z1C3</accession>
<dbReference type="OrthoDB" id="3070447at2759"/>